<evidence type="ECO:0000256" key="1">
    <source>
        <dbReference type="ARBA" id="ARBA00004651"/>
    </source>
</evidence>
<keyword evidence="11" id="KW-1185">Reference proteome</keyword>
<dbReference type="Pfam" id="PF12698">
    <property type="entry name" value="ABC2_membrane_3"/>
    <property type="match status" value="1"/>
</dbReference>
<feature type="transmembrane region" description="Helical" evidence="8">
    <location>
        <begin position="141"/>
        <end position="165"/>
    </location>
</feature>
<sequence length="354" mass="37414">MWAMVTKEFRQLRRDRRTLAMMIVLPVLLLVVFGYAASFNVHDIPTAVVGPGASRAAASLHSPFEVTRVDPGGDEAAARSDIAHGRAVVALVARPDGLSVLMDGTQLFSAQAAQTALARSGRLGGSAHVTVLYNPGLKTSWIMVPGLAGLILAFVGTVITSLGVVRERQAGTLEQLAVMPLRPWDVIGGKIVPYFLVAAVDLTAIVVIGRLLFGVPFAGNVAIFALGAVLFLLVTLGMGVLISTVSQNQGQAIQLALMTLLPQILLSGLIFPLSSMAAGVRWISYVLPLTYFVRLSRAVMLKGTPITGLWQPLVLLALLGVAVLGLAVLRFRRDLAPGGDESDDDPAVRESVIA</sequence>
<feature type="transmembrane region" description="Helical" evidence="8">
    <location>
        <begin position="255"/>
        <end position="283"/>
    </location>
</feature>
<evidence type="ECO:0000256" key="7">
    <source>
        <dbReference type="ARBA" id="ARBA00023136"/>
    </source>
</evidence>
<evidence type="ECO:0000256" key="6">
    <source>
        <dbReference type="ARBA" id="ARBA00022989"/>
    </source>
</evidence>
<organism evidence="10 11">
    <name type="scientific">Actinoallomurus oryzae</name>
    <dbReference type="NCBI Taxonomy" id="502180"/>
    <lineage>
        <taxon>Bacteria</taxon>
        <taxon>Bacillati</taxon>
        <taxon>Actinomycetota</taxon>
        <taxon>Actinomycetes</taxon>
        <taxon>Streptosporangiales</taxon>
        <taxon>Thermomonosporaceae</taxon>
        <taxon>Actinoallomurus</taxon>
    </lineage>
</organism>
<keyword evidence="5 8" id="KW-0812">Transmembrane</keyword>
<comment type="subcellular location">
    <subcellularLocation>
        <location evidence="1">Cell membrane</location>
        <topology evidence="1">Multi-pass membrane protein</topology>
    </subcellularLocation>
</comment>
<dbReference type="Proteomes" id="UP001500503">
    <property type="component" value="Unassembled WGS sequence"/>
</dbReference>
<name>A0ABP8QZT5_9ACTN</name>
<evidence type="ECO:0000256" key="8">
    <source>
        <dbReference type="SAM" id="Phobius"/>
    </source>
</evidence>
<proteinExistence type="inferred from homology"/>
<evidence type="ECO:0000256" key="2">
    <source>
        <dbReference type="ARBA" id="ARBA00007783"/>
    </source>
</evidence>
<comment type="caution">
    <text evidence="10">The sequence shown here is derived from an EMBL/GenBank/DDBJ whole genome shotgun (WGS) entry which is preliminary data.</text>
</comment>
<keyword evidence="4" id="KW-1003">Cell membrane</keyword>
<dbReference type="PANTHER" id="PTHR30294">
    <property type="entry name" value="MEMBRANE COMPONENT OF ABC TRANSPORTER YHHJ-RELATED"/>
    <property type="match status" value="1"/>
</dbReference>
<evidence type="ECO:0000256" key="4">
    <source>
        <dbReference type="ARBA" id="ARBA00022475"/>
    </source>
</evidence>
<keyword evidence="3" id="KW-0813">Transport</keyword>
<dbReference type="InterPro" id="IPR047817">
    <property type="entry name" value="ABC2_TM_bact-type"/>
</dbReference>
<keyword evidence="7 8" id="KW-0472">Membrane</keyword>
<dbReference type="InterPro" id="IPR013525">
    <property type="entry name" value="ABC2_TM"/>
</dbReference>
<feature type="domain" description="ABC transmembrane type-2" evidence="9">
    <location>
        <begin position="104"/>
        <end position="334"/>
    </location>
</feature>
<comment type="similarity">
    <text evidence="2">Belongs to the ABC-2 integral membrane protein family.</text>
</comment>
<feature type="transmembrane region" description="Helical" evidence="8">
    <location>
        <begin position="221"/>
        <end position="243"/>
    </location>
</feature>
<gene>
    <name evidence="10" type="ORF">GCM10023191_082670</name>
</gene>
<accession>A0ABP8QZT5</accession>
<evidence type="ECO:0000256" key="3">
    <source>
        <dbReference type="ARBA" id="ARBA00022448"/>
    </source>
</evidence>
<reference evidence="11" key="1">
    <citation type="journal article" date="2019" name="Int. J. Syst. Evol. Microbiol.">
        <title>The Global Catalogue of Microorganisms (GCM) 10K type strain sequencing project: providing services to taxonomists for standard genome sequencing and annotation.</title>
        <authorList>
            <consortium name="The Broad Institute Genomics Platform"/>
            <consortium name="The Broad Institute Genome Sequencing Center for Infectious Disease"/>
            <person name="Wu L."/>
            <person name="Ma J."/>
        </authorList>
    </citation>
    <scope>NUCLEOTIDE SEQUENCE [LARGE SCALE GENOMIC DNA]</scope>
    <source>
        <strain evidence="11">JCM 17933</strain>
    </source>
</reference>
<feature type="transmembrane region" description="Helical" evidence="8">
    <location>
        <begin position="191"/>
        <end position="215"/>
    </location>
</feature>
<dbReference type="InterPro" id="IPR051449">
    <property type="entry name" value="ABC-2_transporter_component"/>
</dbReference>
<protein>
    <submittedName>
        <fullName evidence="10">ABC transporter permease</fullName>
    </submittedName>
</protein>
<dbReference type="EMBL" id="BAABHF010000049">
    <property type="protein sequence ID" value="GAA4514320.1"/>
    <property type="molecule type" value="Genomic_DNA"/>
</dbReference>
<feature type="transmembrane region" description="Helical" evidence="8">
    <location>
        <begin position="309"/>
        <end position="329"/>
    </location>
</feature>
<dbReference type="PROSITE" id="PS51012">
    <property type="entry name" value="ABC_TM2"/>
    <property type="match status" value="1"/>
</dbReference>
<evidence type="ECO:0000259" key="9">
    <source>
        <dbReference type="PROSITE" id="PS51012"/>
    </source>
</evidence>
<dbReference type="PANTHER" id="PTHR30294:SF29">
    <property type="entry name" value="MULTIDRUG ABC TRANSPORTER PERMEASE YBHS-RELATED"/>
    <property type="match status" value="1"/>
</dbReference>
<evidence type="ECO:0000313" key="11">
    <source>
        <dbReference type="Proteomes" id="UP001500503"/>
    </source>
</evidence>
<evidence type="ECO:0000313" key="10">
    <source>
        <dbReference type="EMBL" id="GAA4514320.1"/>
    </source>
</evidence>
<evidence type="ECO:0000256" key="5">
    <source>
        <dbReference type="ARBA" id="ARBA00022692"/>
    </source>
</evidence>
<keyword evidence="6 8" id="KW-1133">Transmembrane helix</keyword>